<reference evidence="2" key="1">
    <citation type="submission" date="2010-09" db="EMBL/GenBank/DDBJ databases">
        <title>The genome sequence of Geomyces destructans 20631-21.</title>
        <authorList>
            <consortium name="The Broad Institute Genome Sequencing Platform"/>
            <person name="Cuomo C.A."/>
            <person name="Blehert D.S."/>
            <person name="Lorch J.M."/>
            <person name="Young S.K."/>
            <person name="Zeng Q."/>
            <person name="Gargeya S."/>
            <person name="Fitzgerald M."/>
            <person name="Haas B."/>
            <person name="Abouelleil A."/>
            <person name="Alvarado L."/>
            <person name="Arachchi H.M."/>
            <person name="Berlin A."/>
            <person name="Brown A."/>
            <person name="Chapman S.B."/>
            <person name="Chen Z."/>
            <person name="Dunbar C."/>
            <person name="Freedman E."/>
            <person name="Gearin G."/>
            <person name="Gellesch M."/>
            <person name="Goldberg J."/>
            <person name="Griggs A."/>
            <person name="Gujja S."/>
            <person name="Heiman D."/>
            <person name="Howarth C."/>
            <person name="Larson L."/>
            <person name="Lui A."/>
            <person name="MacDonald P.J.P."/>
            <person name="Montmayeur A."/>
            <person name="Murphy C."/>
            <person name="Neiman D."/>
            <person name="Pearson M."/>
            <person name="Priest M."/>
            <person name="Roberts A."/>
            <person name="Saif S."/>
            <person name="Shea T."/>
            <person name="Shenoy N."/>
            <person name="Sisk P."/>
            <person name="Stolte C."/>
            <person name="Sykes S."/>
            <person name="Wortman J."/>
            <person name="Nusbaum C."/>
            <person name="Birren B."/>
        </authorList>
    </citation>
    <scope>NUCLEOTIDE SEQUENCE [LARGE SCALE GENOMIC DNA]</scope>
    <source>
        <strain evidence="2">ATCC MYA-4855 / 20631-21</strain>
    </source>
</reference>
<protein>
    <submittedName>
        <fullName evidence="1">Uncharacterized protein</fullName>
    </submittedName>
</protein>
<dbReference type="VEuPathDB" id="FungiDB:GMDG_02589"/>
<dbReference type="HOGENOM" id="CLU_2292938_0_0_1"/>
<evidence type="ECO:0000313" key="1">
    <source>
        <dbReference type="EMBL" id="ELR07497.1"/>
    </source>
</evidence>
<organism evidence="1 2">
    <name type="scientific">Pseudogymnoascus destructans (strain ATCC MYA-4855 / 20631-21)</name>
    <name type="common">Bat white-nose syndrome fungus</name>
    <name type="synonym">Geomyces destructans</name>
    <dbReference type="NCBI Taxonomy" id="658429"/>
    <lineage>
        <taxon>Eukaryota</taxon>
        <taxon>Fungi</taxon>
        <taxon>Dikarya</taxon>
        <taxon>Ascomycota</taxon>
        <taxon>Pezizomycotina</taxon>
        <taxon>Leotiomycetes</taxon>
        <taxon>Thelebolales</taxon>
        <taxon>Thelebolaceae</taxon>
        <taxon>Pseudogymnoascus</taxon>
    </lineage>
</organism>
<gene>
    <name evidence="1" type="ORF">GMDG_02589</name>
</gene>
<dbReference type="AlphaFoldDB" id="L8G2Y2"/>
<sequence length="112" mass="12311">MASVAPINPLRAGSESPFYADMSCMRMNRVSSPLAVEAMDGVANNYGAHVDIDIVSELVNWPKYVRLRGMVTGRQDSKFRATLPHWQSGNKAGSSRTRECGDLAPFFKTMDA</sequence>
<dbReference type="InParanoid" id="L8G2Y2"/>
<dbReference type="Proteomes" id="UP000011064">
    <property type="component" value="Unassembled WGS sequence"/>
</dbReference>
<evidence type="ECO:0000313" key="2">
    <source>
        <dbReference type="Proteomes" id="UP000011064"/>
    </source>
</evidence>
<dbReference type="EMBL" id="GL573205">
    <property type="protein sequence ID" value="ELR07497.1"/>
    <property type="molecule type" value="Genomic_DNA"/>
</dbReference>
<name>L8G2Y2_PSED2</name>
<accession>L8G2Y2</accession>
<keyword evidence="2" id="KW-1185">Reference proteome</keyword>
<proteinExistence type="predicted"/>